<evidence type="ECO:0000313" key="4">
    <source>
        <dbReference type="Proteomes" id="UP000188342"/>
    </source>
</evidence>
<evidence type="ECO:0000256" key="1">
    <source>
        <dbReference type="SAM" id="Phobius"/>
    </source>
</evidence>
<dbReference type="EMBL" id="FUKQ01000063">
    <property type="protein sequence ID" value="SJN45642.1"/>
    <property type="molecule type" value="Genomic_DNA"/>
</dbReference>
<accession>A0A1R4KN25</accession>
<dbReference type="RefSeq" id="WP_094766171.1">
    <property type="nucleotide sequence ID" value="NZ_FUKQ01000063.1"/>
</dbReference>
<keyword evidence="4" id="KW-1185">Reference proteome</keyword>
<dbReference type="OrthoDB" id="3712240at2"/>
<organism evidence="3 4">
    <name type="scientific">Luteococcus japonicus LSP_Lj1</name>
    <dbReference type="NCBI Taxonomy" id="1255658"/>
    <lineage>
        <taxon>Bacteria</taxon>
        <taxon>Bacillati</taxon>
        <taxon>Actinomycetota</taxon>
        <taxon>Actinomycetes</taxon>
        <taxon>Propionibacteriales</taxon>
        <taxon>Propionibacteriaceae</taxon>
        <taxon>Luteococcus</taxon>
    </lineage>
</organism>
<protein>
    <submittedName>
        <fullName evidence="3">Uncharacterized protein</fullName>
    </submittedName>
</protein>
<feature type="transmembrane region" description="Helical" evidence="1">
    <location>
        <begin position="73"/>
        <end position="91"/>
    </location>
</feature>
<sequence>MSRRAWAHVLLALAGLALALFGAWSATHPDVTCRGVQMHPGDVCHKNDFGAMGTDEVQTYEQRMHAARLSQPVLIVAGLVVAGFGTALAVADRRRTAAAGA</sequence>
<keyword evidence="1" id="KW-0472">Membrane</keyword>
<keyword evidence="2" id="KW-0732">Signal</keyword>
<keyword evidence="1" id="KW-0812">Transmembrane</keyword>
<keyword evidence="1" id="KW-1133">Transmembrane helix</keyword>
<evidence type="ECO:0000256" key="2">
    <source>
        <dbReference type="SAM" id="SignalP"/>
    </source>
</evidence>
<feature type="chain" id="PRO_5012661504" evidence="2">
    <location>
        <begin position="26"/>
        <end position="101"/>
    </location>
</feature>
<dbReference type="STRING" id="1255658.FM114_16200"/>
<evidence type="ECO:0000313" key="3">
    <source>
        <dbReference type="EMBL" id="SJN45642.1"/>
    </source>
</evidence>
<name>A0A1R4KN25_9ACTN</name>
<proteinExistence type="predicted"/>
<dbReference type="Proteomes" id="UP000188342">
    <property type="component" value="Unassembled WGS sequence"/>
</dbReference>
<gene>
    <name evidence="3" type="ORF">FM114_16200</name>
</gene>
<reference evidence="3 4" key="1">
    <citation type="submission" date="2017-02" db="EMBL/GenBank/DDBJ databases">
        <authorList>
            <person name="Peterson S.W."/>
        </authorList>
    </citation>
    <scope>NUCLEOTIDE SEQUENCE [LARGE SCALE GENOMIC DNA]</scope>
    <source>
        <strain evidence="3 4">LSP_Lj1</strain>
    </source>
</reference>
<dbReference type="AlphaFoldDB" id="A0A1R4KN25"/>
<feature type="signal peptide" evidence="2">
    <location>
        <begin position="1"/>
        <end position="25"/>
    </location>
</feature>